<keyword evidence="2" id="KW-1185">Reference proteome</keyword>
<organism evidence="1 2">
    <name type="scientific">Pararge aegeria aegeria</name>
    <dbReference type="NCBI Taxonomy" id="348720"/>
    <lineage>
        <taxon>Eukaryota</taxon>
        <taxon>Metazoa</taxon>
        <taxon>Ecdysozoa</taxon>
        <taxon>Arthropoda</taxon>
        <taxon>Hexapoda</taxon>
        <taxon>Insecta</taxon>
        <taxon>Pterygota</taxon>
        <taxon>Neoptera</taxon>
        <taxon>Endopterygota</taxon>
        <taxon>Lepidoptera</taxon>
        <taxon>Glossata</taxon>
        <taxon>Ditrysia</taxon>
        <taxon>Papilionoidea</taxon>
        <taxon>Nymphalidae</taxon>
        <taxon>Satyrinae</taxon>
        <taxon>Satyrini</taxon>
        <taxon>Parargina</taxon>
        <taxon>Pararge</taxon>
    </lineage>
</organism>
<name>A0A8S4RJL5_9NEOP</name>
<dbReference type="EMBL" id="CAKXAJ010025321">
    <property type="protein sequence ID" value="CAH2238087.1"/>
    <property type="molecule type" value="Genomic_DNA"/>
</dbReference>
<gene>
    <name evidence="1" type="primary">jg18470</name>
    <name evidence="1" type="ORF">PAEG_LOCUS15240</name>
</gene>
<accession>A0A8S4RJL5</accession>
<protein>
    <submittedName>
        <fullName evidence="1">Jg18470 protein</fullName>
    </submittedName>
</protein>
<proteinExistence type="predicted"/>
<evidence type="ECO:0000313" key="1">
    <source>
        <dbReference type="EMBL" id="CAH2238087.1"/>
    </source>
</evidence>
<reference evidence="1" key="1">
    <citation type="submission" date="2022-03" db="EMBL/GenBank/DDBJ databases">
        <authorList>
            <person name="Lindestad O."/>
        </authorList>
    </citation>
    <scope>NUCLEOTIDE SEQUENCE</scope>
</reference>
<sequence length="119" mass="13713">MMRLIWRNKSGLVYIPVTTDSGASEAITVAVMRFRAFISSYLWAERDSYALVYWQRLKNGEKPMQEDHDQSQRLNVLSKARGWTAPLIEYVALLARVKNLGLLIPYPLILNNQANKPFN</sequence>
<dbReference type="Proteomes" id="UP000838756">
    <property type="component" value="Unassembled WGS sequence"/>
</dbReference>
<dbReference type="AlphaFoldDB" id="A0A8S4RJL5"/>
<comment type="caution">
    <text evidence="1">The sequence shown here is derived from an EMBL/GenBank/DDBJ whole genome shotgun (WGS) entry which is preliminary data.</text>
</comment>
<evidence type="ECO:0000313" key="2">
    <source>
        <dbReference type="Proteomes" id="UP000838756"/>
    </source>
</evidence>